<dbReference type="SUPFAM" id="SSF54928">
    <property type="entry name" value="RNA-binding domain, RBD"/>
    <property type="match status" value="2"/>
</dbReference>
<dbReference type="Pfam" id="PF23085">
    <property type="entry name" value="RRM_PARP14_3"/>
    <property type="match status" value="2"/>
</dbReference>
<sequence>MIKSIIWSPFHFFQKGYILYNMAQVYVNHATAMLRSRLHRRFKELYFDNENRSGGCGIVENKTTFDSENNIAFVTFKDETAAKAAADREHHTVDGVDLTVSLYSPSVQTVPCYTNKILIKGMNEKITESLLGLFLKEKANYTFIDGSLTYQAVRGDVALITTEQDIDFETLKRVCRDNPLENSYLDVSSVPISNCILVSNMPDNVTKDMVELYFENNRRSNGGPVSKVEMFKTLGYCLVYFNDYTTVDSVLSKEQTLSGNTVDV</sequence>
<proteinExistence type="predicted"/>
<reference evidence="3" key="1">
    <citation type="submission" date="2022-11" db="EMBL/GenBank/DDBJ databases">
        <title>Centuries of genome instability and evolution in soft-shell clam transmissible cancer (bioRxiv).</title>
        <authorList>
            <person name="Hart S.F.M."/>
            <person name="Yonemitsu M.A."/>
            <person name="Giersch R.M."/>
            <person name="Beal B.F."/>
            <person name="Arriagada G."/>
            <person name="Davis B.W."/>
            <person name="Ostrander E.A."/>
            <person name="Goff S.P."/>
            <person name="Metzger M.J."/>
        </authorList>
    </citation>
    <scope>NUCLEOTIDE SEQUENCE</scope>
    <source>
        <strain evidence="3">MELC-2E11</strain>
        <tissue evidence="3">Siphon/mantle</tissue>
    </source>
</reference>
<dbReference type="InterPro" id="IPR012677">
    <property type="entry name" value="Nucleotide-bd_a/b_plait_sf"/>
</dbReference>
<keyword evidence="4" id="KW-1185">Reference proteome</keyword>
<feature type="domain" description="RRM" evidence="2">
    <location>
        <begin position="194"/>
        <end position="264"/>
    </location>
</feature>
<dbReference type="PROSITE" id="PS50102">
    <property type="entry name" value="RRM"/>
    <property type="match status" value="1"/>
</dbReference>
<dbReference type="InterPro" id="IPR000504">
    <property type="entry name" value="RRM_dom"/>
</dbReference>
<dbReference type="InterPro" id="IPR035979">
    <property type="entry name" value="RBD_domain_sf"/>
</dbReference>
<evidence type="ECO:0000313" key="3">
    <source>
        <dbReference type="EMBL" id="WAR21773.1"/>
    </source>
</evidence>
<organism evidence="3 4">
    <name type="scientific">Mya arenaria</name>
    <name type="common">Soft-shell clam</name>
    <dbReference type="NCBI Taxonomy" id="6604"/>
    <lineage>
        <taxon>Eukaryota</taxon>
        <taxon>Metazoa</taxon>
        <taxon>Spiralia</taxon>
        <taxon>Lophotrochozoa</taxon>
        <taxon>Mollusca</taxon>
        <taxon>Bivalvia</taxon>
        <taxon>Autobranchia</taxon>
        <taxon>Heteroconchia</taxon>
        <taxon>Euheterodonta</taxon>
        <taxon>Imparidentia</taxon>
        <taxon>Neoheterodontei</taxon>
        <taxon>Myida</taxon>
        <taxon>Myoidea</taxon>
        <taxon>Myidae</taxon>
        <taxon>Mya</taxon>
    </lineage>
</organism>
<protein>
    <recommendedName>
        <fullName evidence="2">RRM domain-containing protein</fullName>
    </recommendedName>
</protein>
<dbReference type="EMBL" id="CP111023">
    <property type="protein sequence ID" value="WAR21773.1"/>
    <property type="molecule type" value="Genomic_DNA"/>
</dbReference>
<evidence type="ECO:0000259" key="2">
    <source>
        <dbReference type="PROSITE" id="PS50102"/>
    </source>
</evidence>
<evidence type="ECO:0000256" key="1">
    <source>
        <dbReference type="PROSITE-ProRule" id="PRU00176"/>
    </source>
</evidence>
<dbReference type="Proteomes" id="UP001164746">
    <property type="component" value="Chromosome 12"/>
</dbReference>
<keyword evidence="1" id="KW-0694">RNA-binding</keyword>
<evidence type="ECO:0000313" key="4">
    <source>
        <dbReference type="Proteomes" id="UP001164746"/>
    </source>
</evidence>
<dbReference type="Gene3D" id="3.30.70.330">
    <property type="match status" value="2"/>
</dbReference>
<accession>A0ABY7FM69</accession>
<name>A0ABY7FM69_MYAAR</name>
<gene>
    <name evidence="3" type="ORF">MAR_015747</name>
</gene>